<evidence type="ECO:0000256" key="2">
    <source>
        <dbReference type="ARBA" id="ARBA00009696"/>
    </source>
</evidence>
<dbReference type="Proteomes" id="UP001528672">
    <property type="component" value="Unassembled WGS sequence"/>
</dbReference>
<comment type="caution">
    <text evidence="13">The sequence shown here is derived from an EMBL/GenBank/DDBJ whole genome shotgun (WGS) entry which is preliminary data.</text>
</comment>
<dbReference type="SUPFAM" id="SSF89392">
    <property type="entry name" value="Prokaryotic lipoproteins and lipoprotein localization factors"/>
    <property type="match status" value="1"/>
</dbReference>
<evidence type="ECO:0000256" key="9">
    <source>
        <dbReference type="ARBA" id="ARBA00023139"/>
    </source>
</evidence>
<evidence type="ECO:0000256" key="11">
    <source>
        <dbReference type="ARBA" id="ARBA00023237"/>
    </source>
</evidence>
<evidence type="ECO:0000313" key="14">
    <source>
        <dbReference type="Proteomes" id="UP001528672"/>
    </source>
</evidence>
<keyword evidence="10" id="KW-0143">Chaperone</keyword>
<keyword evidence="6" id="KW-0732">Signal</keyword>
<dbReference type="Pfam" id="PF03550">
    <property type="entry name" value="LolB"/>
    <property type="match status" value="1"/>
</dbReference>
<protein>
    <recommendedName>
        <fullName evidence="4">Outer-membrane lipoprotein LolB</fullName>
    </recommendedName>
</protein>
<evidence type="ECO:0000256" key="8">
    <source>
        <dbReference type="ARBA" id="ARBA00023136"/>
    </source>
</evidence>
<evidence type="ECO:0000256" key="4">
    <source>
        <dbReference type="ARBA" id="ARBA00016202"/>
    </source>
</evidence>
<keyword evidence="7" id="KW-0653">Protein transport</keyword>
<reference evidence="13 14" key="1">
    <citation type="submission" date="2023-02" db="EMBL/GenBank/DDBJ databases">
        <title>Bacterial whole genome sequence for Curvibacter sp. HBC28.</title>
        <authorList>
            <person name="Le V."/>
            <person name="Ko S.-R."/>
            <person name="Ahn C.-Y."/>
            <person name="Oh H.-M."/>
        </authorList>
    </citation>
    <scope>NUCLEOTIDE SEQUENCE [LARGE SCALE GENOMIC DNA]</scope>
    <source>
        <strain evidence="13 14">HBC28</strain>
    </source>
</reference>
<dbReference type="Gene3D" id="2.50.20.10">
    <property type="entry name" value="Lipoprotein localisation LolA/LolB/LppX"/>
    <property type="match status" value="1"/>
</dbReference>
<keyword evidence="11" id="KW-0998">Cell outer membrane</keyword>
<evidence type="ECO:0000313" key="13">
    <source>
        <dbReference type="EMBL" id="MDD0816393.1"/>
    </source>
</evidence>
<name>A0ABT5MIH9_9BURK</name>
<evidence type="ECO:0000256" key="5">
    <source>
        <dbReference type="ARBA" id="ARBA00022448"/>
    </source>
</evidence>
<comment type="subunit">
    <text evidence="3">Monomer.</text>
</comment>
<keyword evidence="9" id="KW-0564">Palmitate</keyword>
<proteinExistence type="inferred from homology"/>
<evidence type="ECO:0000256" key="1">
    <source>
        <dbReference type="ARBA" id="ARBA00004459"/>
    </source>
</evidence>
<comment type="similarity">
    <text evidence="2">Belongs to the LolB family.</text>
</comment>
<dbReference type="InterPro" id="IPR029046">
    <property type="entry name" value="LolA/LolB/LppX"/>
</dbReference>
<dbReference type="EMBL" id="JAQSIO010000007">
    <property type="protein sequence ID" value="MDD0816393.1"/>
    <property type="molecule type" value="Genomic_DNA"/>
</dbReference>
<organism evidence="13 14">
    <name type="scientific">Curvibacter microcysteis</name>
    <dbReference type="NCBI Taxonomy" id="3026419"/>
    <lineage>
        <taxon>Bacteria</taxon>
        <taxon>Pseudomonadati</taxon>
        <taxon>Pseudomonadota</taxon>
        <taxon>Betaproteobacteria</taxon>
        <taxon>Burkholderiales</taxon>
        <taxon>Comamonadaceae</taxon>
        <taxon>Curvibacter</taxon>
    </lineage>
</organism>
<keyword evidence="5" id="KW-0813">Transport</keyword>
<evidence type="ECO:0000256" key="7">
    <source>
        <dbReference type="ARBA" id="ARBA00022927"/>
    </source>
</evidence>
<evidence type="ECO:0000256" key="3">
    <source>
        <dbReference type="ARBA" id="ARBA00011245"/>
    </source>
</evidence>
<dbReference type="InterPro" id="IPR004565">
    <property type="entry name" value="OM_lipoprot_LolB"/>
</dbReference>
<accession>A0ABT5MIH9</accession>
<keyword evidence="14" id="KW-1185">Reference proteome</keyword>
<dbReference type="RefSeq" id="WP_273928129.1">
    <property type="nucleotide sequence ID" value="NZ_JAQSIN010000003.1"/>
</dbReference>
<gene>
    <name evidence="13" type="ORF">PSQ39_17270</name>
</gene>
<keyword evidence="8" id="KW-0472">Membrane</keyword>
<evidence type="ECO:0000256" key="12">
    <source>
        <dbReference type="ARBA" id="ARBA00023288"/>
    </source>
</evidence>
<evidence type="ECO:0000256" key="10">
    <source>
        <dbReference type="ARBA" id="ARBA00023186"/>
    </source>
</evidence>
<evidence type="ECO:0000256" key="6">
    <source>
        <dbReference type="ARBA" id="ARBA00022729"/>
    </source>
</evidence>
<sequence length="148" mass="16123">MLLGACAPPRRQTSSVPQAAWYGRLAMKVDSLPPQSFHASFELLGQPEAGTLRLFTPLGGTAAELRWQPGLAVLQSAGEIRNYASMDELTLALTGAALPLAALFHWLQGEQVTLAGWQVDLTQLDQGRLHAQRLEPTPTVDLRVLLER</sequence>
<keyword evidence="12 13" id="KW-0449">Lipoprotein</keyword>
<comment type="subcellular location">
    <subcellularLocation>
        <location evidence="1">Cell outer membrane</location>
        <topology evidence="1">Lipid-anchor</topology>
    </subcellularLocation>
</comment>